<evidence type="ECO:0000256" key="6">
    <source>
        <dbReference type="PROSITE-ProRule" id="PRU00221"/>
    </source>
</evidence>
<protein>
    <submittedName>
        <fullName evidence="8">WD domain, G-beta repeat</fullName>
    </submittedName>
</protein>
<dbReference type="SMART" id="SM00320">
    <property type="entry name" value="WD40"/>
    <property type="match status" value="5"/>
</dbReference>
<dbReference type="Gene3D" id="2.130.10.10">
    <property type="entry name" value="YVTN repeat-like/Quinoprotein amine dehydrogenase"/>
    <property type="match status" value="2"/>
</dbReference>
<dbReference type="PROSITE" id="PS00678">
    <property type="entry name" value="WD_REPEATS_1"/>
    <property type="match status" value="2"/>
</dbReference>
<dbReference type="InterPro" id="IPR019775">
    <property type="entry name" value="WD40_repeat_CS"/>
</dbReference>
<keyword evidence="2 6" id="KW-0853">WD repeat</keyword>
<dbReference type="InterPro" id="IPR036322">
    <property type="entry name" value="WD40_repeat_dom_sf"/>
</dbReference>
<evidence type="ECO:0000313" key="8">
    <source>
        <dbReference type="EMBL" id="BES97365.1"/>
    </source>
</evidence>
<feature type="repeat" description="WD" evidence="6">
    <location>
        <begin position="137"/>
        <end position="179"/>
    </location>
</feature>
<dbReference type="PROSITE" id="PS50082">
    <property type="entry name" value="WD_REPEATS_2"/>
    <property type="match status" value="4"/>
</dbReference>
<dbReference type="Pfam" id="PF00400">
    <property type="entry name" value="WD40"/>
    <property type="match status" value="5"/>
</dbReference>
<keyword evidence="9" id="KW-1185">Reference proteome</keyword>
<proteinExistence type="inferred from homology"/>
<evidence type="ECO:0000256" key="3">
    <source>
        <dbReference type="ARBA" id="ARBA00022737"/>
    </source>
</evidence>
<feature type="compositionally biased region" description="Basic residues" evidence="7">
    <location>
        <begin position="501"/>
        <end position="514"/>
    </location>
</feature>
<feature type="compositionally biased region" description="Basic and acidic residues" evidence="7">
    <location>
        <begin position="554"/>
        <end position="573"/>
    </location>
</feature>
<evidence type="ECO:0000256" key="2">
    <source>
        <dbReference type="ARBA" id="ARBA00022574"/>
    </source>
</evidence>
<comment type="similarity">
    <text evidence="5">Belongs to the WD repeat cdt2 family.</text>
</comment>
<dbReference type="EMBL" id="AP028916">
    <property type="protein sequence ID" value="BES97365.1"/>
    <property type="molecule type" value="Genomic_DNA"/>
</dbReference>
<accession>A0ABN7B2F2</accession>
<dbReference type="PRINTS" id="PR00320">
    <property type="entry name" value="GPROTEINBRPT"/>
</dbReference>
<dbReference type="Proteomes" id="UP001307889">
    <property type="component" value="Chromosome 8"/>
</dbReference>
<dbReference type="SUPFAM" id="SSF50978">
    <property type="entry name" value="WD40 repeat-like"/>
    <property type="match status" value="1"/>
</dbReference>
<feature type="repeat" description="WD" evidence="6">
    <location>
        <begin position="354"/>
        <end position="388"/>
    </location>
</feature>
<keyword evidence="3" id="KW-0677">Repeat</keyword>
<name>A0ABN7B2F2_9HEMI</name>
<sequence>MSITNLLESRKLDVRQPLLSWTAQELAYRRLECPADEVHRDSEPGVQPSPLYAIRFCNARRHSHLLALVNEDGMVRLHDTRPRHCGGRGQIDAFLAHYNAVFDFAWTEDDSKLVTASGDHSAVLWDISGTFTPLVRMVGHQGSVRSVACKPSEPNIFATGGRDGAVIQWDIRSKPIRTSVSDEESFKSVKIDKIIKSAHSRNPALNPRLKEPQSVSSVAYRNENSLISSSSVDRCIKIWDTRKTYSAFKGVPVPWHVLDRGPDGSNLRSGYVSLAVGPCRQKLYALCTDSHVYCFNVIGCSSEPVVIYKSNSYDCSFFSKLSLSPDGRFLAAGSTEQFAKIWSTAKPDGPLVTLGGHQEEVTCVDWCKQGEPKMATCSDDGTYRLWTIGPECDGAATRAEVQDRRPAPESKRYFACHCSIESRRRPRPLRGLQSPRKPLASPRKLEAALSTLPNLVIEGRSPHTPAPIASQSQRNPSDWLRKLIASTPPPSTEAKSPAASGKKRKTPLRAKRQSARGSLLKYFKKTGEEETDGEARRGAEGEARGGADVEALGDTDRVARGDADGVARGDMDGVARGGTNVASGDTGGKVCGDKDSVREISSRKSSRKRRRDDR</sequence>
<feature type="repeat" description="WD" evidence="6">
    <location>
        <begin position="94"/>
        <end position="128"/>
    </location>
</feature>
<reference evidence="8 9" key="1">
    <citation type="submission" date="2023-09" db="EMBL/GenBank/DDBJ databases">
        <title>Nesidiocoris tenuis whole genome shotgun sequence.</title>
        <authorList>
            <person name="Shibata T."/>
            <person name="Shimoda M."/>
            <person name="Kobayashi T."/>
            <person name="Uehara T."/>
        </authorList>
    </citation>
    <scope>NUCLEOTIDE SEQUENCE [LARGE SCALE GENOMIC DNA]</scope>
    <source>
        <strain evidence="8 9">Japan</strain>
    </source>
</reference>
<dbReference type="PANTHER" id="PTHR22852:SF0">
    <property type="entry name" value="DENTICLELESS PROTEIN HOMOLOG"/>
    <property type="match status" value="1"/>
</dbReference>
<comment type="pathway">
    <text evidence="1">Protein modification; protein ubiquitination.</text>
</comment>
<evidence type="ECO:0000256" key="1">
    <source>
        <dbReference type="ARBA" id="ARBA00004906"/>
    </source>
</evidence>
<dbReference type="PANTHER" id="PTHR22852">
    <property type="entry name" value="LETHAL 2 DENTICLELESS PROTEIN RETINOIC ACID-REGULATED NUCLEAR MATRIX-ASSOCIATED PROTEIN"/>
    <property type="match status" value="1"/>
</dbReference>
<feature type="compositionally biased region" description="Basic and acidic residues" evidence="7">
    <location>
        <begin position="591"/>
        <end position="602"/>
    </location>
</feature>
<feature type="compositionally biased region" description="Basic residues" evidence="7">
    <location>
        <begin position="604"/>
        <end position="614"/>
    </location>
</feature>
<dbReference type="InterPro" id="IPR001680">
    <property type="entry name" value="WD40_rpt"/>
</dbReference>
<dbReference type="InterPro" id="IPR015943">
    <property type="entry name" value="WD40/YVTN_repeat-like_dom_sf"/>
</dbReference>
<evidence type="ECO:0000256" key="4">
    <source>
        <dbReference type="ARBA" id="ARBA00022786"/>
    </source>
</evidence>
<evidence type="ECO:0000256" key="7">
    <source>
        <dbReference type="SAM" id="MobiDB-lite"/>
    </source>
</evidence>
<dbReference type="PROSITE" id="PS50294">
    <property type="entry name" value="WD_REPEATS_REGION"/>
    <property type="match status" value="3"/>
</dbReference>
<keyword evidence="4" id="KW-0833">Ubl conjugation pathway</keyword>
<evidence type="ECO:0000256" key="5">
    <source>
        <dbReference type="ARBA" id="ARBA00038344"/>
    </source>
</evidence>
<evidence type="ECO:0000313" key="9">
    <source>
        <dbReference type="Proteomes" id="UP001307889"/>
    </source>
</evidence>
<organism evidence="8 9">
    <name type="scientific">Nesidiocoris tenuis</name>
    <dbReference type="NCBI Taxonomy" id="355587"/>
    <lineage>
        <taxon>Eukaryota</taxon>
        <taxon>Metazoa</taxon>
        <taxon>Ecdysozoa</taxon>
        <taxon>Arthropoda</taxon>
        <taxon>Hexapoda</taxon>
        <taxon>Insecta</taxon>
        <taxon>Pterygota</taxon>
        <taxon>Neoptera</taxon>
        <taxon>Paraneoptera</taxon>
        <taxon>Hemiptera</taxon>
        <taxon>Heteroptera</taxon>
        <taxon>Panheteroptera</taxon>
        <taxon>Cimicomorpha</taxon>
        <taxon>Miridae</taxon>
        <taxon>Dicyphina</taxon>
        <taxon>Nesidiocoris</taxon>
    </lineage>
</organism>
<dbReference type="InterPro" id="IPR020472">
    <property type="entry name" value="WD40_PAC1"/>
</dbReference>
<gene>
    <name evidence="8" type="ORF">NTJ_10180</name>
</gene>
<feature type="compositionally biased region" description="Basic and acidic residues" evidence="7">
    <location>
        <begin position="525"/>
        <end position="547"/>
    </location>
</feature>
<feature type="repeat" description="WD" evidence="6">
    <location>
        <begin position="215"/>
        <end position="242"/>
    </location>
</feature>
<feature type="region of interest" description="Disordered" evidence="7">
    <location>
        <begin position="457"/>
        <end position="614"/>
    </location>
</feature>
<dbReference type="InterPro" id="IPR051865">
    <property type="entry name" value="WD-repeat_CDT2_adapter"/>
</dbReference>